<sequence length="89" mass="9648">MSANINSDQVALLSAAIMMLYYACLLAVNARSTCEDGGGVGDLGVADMVLMNTGDTDMLLSGFRVSKIFFHLTAFRHLLLFLALKLEIF</sequence>
<name>A0A3N4LTF8_9PEZI</name>
<reference evidence="2 3" key="1">
    <citation type="journal article" date="2018" name="Nat. Ecol. Evol.">
        <title>Pezizomycetes genomes reveal the molecular basis of ectomycorrhizal truffle lifestyle.</title>
        <authorList>
            <person name="Murat C."/>
            <person name="Payen T."/>
            <person name="Noel B."/>
            <person name="Kuo A."/>
            <person name="Morin E."/>
            <person name="Chen J."/>
            <person name="Kohler A."/>
            <person name="Krizsan K."/>
            <person name="Balestrini R."/>
            <person name="Da Silva C."/>
            <person name="Montanini B."/>
            <person name="Hainaut M."/>
            <person name="Levati E."/>
            <person name="Barry K.W."/>
            <person name="Belfiori B."/>
            <person name="Cichocki N."/>
            <person name="Clum A."/>
            <person name="Dockter R.B."/>
            <person name="Fauchery L."/>
            <person name="Guy J."/>
            <person name="Iotti M."/>
            <person name="Le Tacon F."/>
            <person name="Lindquist E.A."/>
            <person name="Lipzen A."/>
            <person name="Malagnac F."/>
            <person name="Mello A."/>
            <person name="Molinier V."/>
            <person name="Miyauchi S."/>
            <person name="Poulain J."/>
            <person name="Riccioni C."/>
            <person name="Rubini A."/>
            <person name="Sitrit Y."/>
            <person name="Splivallo R."/>
            <person name="Traeger S."/>
            <person name="Wang M."/>
            <person name="Zifcakova L."/>
            <person name="Wipf D."/>
            <person name="Zambonelli A."/>
            <person name="Paolocci F."/>
            <person name="Nowrousian M."/>
            <person name="Ottonello S."/>
            <person name="Baldrian P."/>
            <person name="Spatafora J.W."/>
            <person name="Henrissat B."/>
            <person name="Nagy L.G."/>
            <person name="Aury J.M."/>
            <person name="Wincker P."/>
            <person name="Grigoriev I.V."/>
            <person name="Bonfante P."/>
            <person name="Martin F.M."/>
        </authorList>
    </citation>
    <scope>NUCLEOTIDE SEQUENCE [LARGE SCALE GENOMIC DNA]</scope>
    <source>
        <strain evidence="2 3">ATCC MYA-4762</strain>
    </source>
</reference>
<feature type="transmembrane region" description="Helical" evidence="1">
    <location>
        <begin position="12"/>
        <end position="30"/>
    </location>
</feature>
<keyword evidence="3" id="KW-1185">Reference proteome</keyword>
<evidence type="ECO:0000256" key="1">
    <source>
        <dbReference type="SAM" id="Phobius"/>
    </source>
</evidence>
<protein>
    <submittedName>
        <fullName evidence="2">Uncharacterized protein</fullName>
    </submittedName>
</protein>
<dbReference type="EMBL" id="ML121535">
    <property type="protein sequence ID" value="RPB26177.1"/>
    <property type="molecule type" value="Genomic_DNA"/>
</dbReference>
<accession>A0A3N4LTF8</accession>
<proteinExistence type="predicted"/>
<dbReference type="Proteomes" id="UP000267821">
    <property type="component" value="Unassembled WGS sequence"/>
</dbReference>
<dbReference type="InParanoid" id="A0A3N4LTF8"/>
<evidence type="ECO:0000313" key="2">
    <source>
        <dbReference type="EMBL" id="RPB26177.1"/>
    </source>
</evidence>
<keyword evidence="1" id="KW-1133">Transmembrane helix</keyword>
<evidence type="ECO:0000313" key="3">
    <source>
        <dbReference type="Proteomes" id="UP000267821"/>
    </source>
</evidence>
<organism evidence="2 3">
    <name type="scientific">Terfezia boudieri ATCC MYA-4762</name>
    <dbReference type="NCBI Taxonomy" id="1051890"/>
    <lineage>
        <taxon>Eukaryota</taxon>
        <taxon>Fungi</taxon>
        <taxon>Dikarya</taxon>
        <taxon>Ascomycota</taxon>
        <taxon>Pezizomycotina</taxon>
        <taxon>Pezizomycetes</taxon>
        <taxon>Pezizales</taxon>
        <taxon>Pezizaceae</taxon>
        <taxon>Terfezia</taxon>
    </lineage>
</organism>
<keyword evidence="1" id="KW-0472">Membrane</keyword>
<dbReference type="AlphaFoldDB" id="A0A3N4LTF8"/>
<keyword evidence="1" id="KW-0812">Transmembrane</keyword>
<gene>
    <name evidence="2" type="ORF">L211DRAFT_835544</name>
</gene>